<dbReference type="RefSeq" id="WP_323575077.1">
    <property type="nucleotide sequence ID" value="NZ_JAYGJQ010000001.1"/>
</dbReference>
<dbReference type="NCBIfam" id="TIGR00079">
    <property type="entry name" value="pept_deformyl"/>
    <property type="match status" value="1"/>
</dbReference>
<dbReference type="Proteomes" id="UP001302274">
    <property type="component" value="Unassembled WGS sequence"/>
</dbReference>
<dbReference type="EC" id="3.5.1.88" evidence="6"/>
<reference evidence="7 8" key="1">
    <citation type="submission" date="2023-11" db="EMBL/GenBank/DDBJ databases">
        <title>A Novel Polar Bacteriovorax (B. antarcticus) Isolated from the Biocrust in Antarctica.</title>
        <authorList>
            <person name="Mun W."/>
            <person name="Choi S.Y."/>
            <person name="Mitchell R.J."/>
        </authorList>
    </citation>
    <scope>NUCLEOTIDE SEQUENCE [LARGE SCALE GENOMIC DNA]</scope>
    <source>
        <strain evidence="7 8">PP10</strain>
    </source>
</reference>
<organism evidence="7 8">
    <name type="scientific">Bacteriovorax antarcticus</name>
    <dbReference type="NCBI Taxonomy" id="3088717"/>
    <lineage>
        <taxon>Bacteria</taxon>
        <taxon>Pseudomonadati</taxon>
        <taxon>Bdellovibrionota</taxon>
        <taxon>Bacteriovoracia</taxon>
        <taxon>Bacteriovoracales</taxon>
        <taxon>Bacteriovoracaceae</taxon>
        <taxon>Bacteriovorax</taxon>
    </lineage>
</organism>
<feature type="active site" evidence="6">
    <location>
        <position position="146"/>
    </location>
</feature>
<dbReference type="SUPFAM" id="SSF56420">
    <property type="entry name" value="Peptide deformylase"/>
    <property type="match status" value="1"/>
</dbReference>
<dbReference type="InterPro" id="IPR023635">
    <property type="entry name" value="Peptide_deformylase"/>
</dbReference>
<proteinExistence type="inferred from homology"/>
<comment type="cofactor">
    <cofactor evidence="6">
        <name>Fe(2+)</name>
        <dbReference type="ChEBI" id="CHEBI:29033"/>
    </cofactor>
    <text evidence="6">Binds 1 Fe(2+) ion.</text>
</comment>
<dbReference type="EMBL" id="JAYGJQ010000001">
    <property type="protein sequence ID" value="MEA9355517.1"/>
    <property type="molecule type" value="Genomic_DNA"/>
</dbReference>
<keyword evidence="5 6" id="KW-0408">Iron</keyword>
<evidence type="ECO:0000256" key="5">
    <source>
        <dbReference type="ARBA" id="ARBA00023004"/>
    </source>
</evidence>
<comment type="caution">
    <text evidence="7">The sequence shown here is derived from an EMBL/GenBank/DDBJ whole genome shotgun (WGS) entry which is preliminary data.</text>
</comment>
<dbReference type="PANTHER" id="PTHR10458">
    <property type="entry name" value="PEPTIDE DEFORMYLASE"/>
    <property type="match status" value="1"/>
</dbReference>
<gene>
    <name evidence="6 7" type="primary">def</name>
    <name evidence="7" type="ORF">SHI21_04875</name>
</gene>
<feature type="binding site" evidence="6">
    <location>
        <position position="145"/>
    </location>
    <ligand>
        <name>Fe cation</name>
        <dbReference type="ChEBI" id="CHEBI:24875"/>
    </ligand>
</feature>
<accession>A0ABU5VSE3</accession>
<protein>
    <recommendedName>
        <fullName evidence="6">Peptide deformylase</fullName>
        <shortName evidence="6">PDF</shortName>
        <ecNumber evidence="6">3.5.1.88</ecNumber>
    </recommendedName>
    <alternativeName>
        <fullName evidence="6">Polypeptide deformylase</fullName>
    </alternativeName>
</protein>
<keyword evidence="4 6" id="KW-0648">Protein biosynthesis</keyword>
<dbReference type="NCBIfam" id="NF001159">
    <property type="entry name" value="PRK00150.1-3"/>
    <property type="match status" value="1"/>
</dbReference>
<comment type="similarity">
    <text evidence="1 6">Belongs to the polypeptide deformylase family.</text>
</comment>
<evidence type="ECO:0000313" key="8">
    <source>
        <dbReference type="Proteomes" id="UP001302274"/>
    </source>
</evidence>
<dbReference type="GO" id="GO:0042586">
    <property type="term" value="F:peptide deformylase activity"/>
    <property type="evidence" value="ECO:0007669"/>
    <property type="project" value="UniProtKB-EC"/>
</dbReference>
<sequence length="185" mass="21157">MVARTVIRMGHPTLRQVAEQVLVSELKTPEFKQLLIDMYDTMKVEGGIGIAAPQINVPLQVTLIELPEDNDRYGELVGTPLMVIINPVMKYLTQEHQGFWEGCLSVPGLRGFVERPKKIQVDYINEHGEEKVLVVEDFLATVFQHELDHLFGKLYIDRITDTTKLAYSEEFSTFFKPHPNDTLDE</sequence>
<evidence type="ECO:0000256" key="4">
    <source>
        <dbReference type="ARBA" id="ARBA00022917"/>
    </source>
</evidence>
<dbReference type="CDD" id="cd00487">
    <property type="entry name" value="Pep_deformylase"/>
    <property type="match status" value="1"/>
</dbReference>
<dbReference type="InterPro" id="IPR036821">
    <property type="entry name" value="Peptide_deformylase_sf"/>
</dbReference>
<dbReference type="PRINTS" id="PR01576">
    <property type="entry name" value="PDEFORMYLASE"/>
</dbReference>
<feature type="binding site" evidence="6">
    <location>
        <position position="103"/>
    </location>
    <ligand>
        <name>Fe cation</name>
        <dbReference type="ChEBI" id="CHEBI:24875"/>
    </ligand>
</feature>
<dbReference type="PIRSF" id="PIRSF004749">
    <property type="entry name" value="Pep_def"/>
    <property type="match status" value="1"/>
</dbReference>
<evidence type="ECO:0000256" key="1">
    <source>
        <dbReference type="ARBA" id="ARBA00010759"/>
    </source>
</evidence>
<dbReference type="Gene3D" id="3.90.45.10">
    <property type="entry name" value="Peptide deformylase"/>
    <property type="match status" value="1"/>
</dbReference>
<dbReference type="HAMAP" id="MF_00163">
    <property type="entry name" value="Pep_deformylase"/>
    <property type="match status" value="1"/>
</dbReference>
<evidence type="ECO:0000256" key="6">
    <source>
        <dbReference type="HAMAP-Rule" id="MF_00163"/>
    </source>
</evidence>
<evidence type="ECO:0000256" key="3">
    <source>
        <dbReference type="ARBA" id="ARBA00022801"/>
    </source>
</evidence>
<evidence type="ECO:0000313" key="7">
    <source>
        <dbReference type="EMBL" id="MEA9355517.1"/>
    </source>
</evidence>
<feature type="binding site" evidence="6">
    <location>
        <position position="149"/>
    </location>
    <ligand>
        <name>Fe cation</name>
        <dbReference type="ChEBI" id="CHEBI:24875"/>
    </ligand>
</feature>
<keyword evidence="3 6" id="KW-0378">Hydrolase</keyword>
<keyword evidence="8" id="KW-1185">Reference proteome</keyword>
<dbReference type="PANTHER" id="PTHR10458:SF20">
    <property type="entry name" value="PEPTIDE DEFORMYLASE 1"/>
    <property type="match status" value="1"/>
</dbReference>
<comment type="function">
    <text evidence="6">Removes the formyl group from the N-terminal Met of newly synthesized proteins. Requires at least a dipeptide for an efficient rate of reaction. N-terminal L-methionine is a prerequisite for activity but the enzyme has broad specificity at other positions.</text>
</comment>
<dbReference type="Pfam" id="PF01327">
    <property type="entry name" value="Pep_deformylase"/>
    <property type="match status" value="1"/>
</dbReference>
<name>A0ABU5VSE3_9BACT</name>
<evidence type="ECO:0000256" key="2">
    <source>
        <dbReference type="ARBA" id="ARBA00022723"/>
    </source>
</evidence>
<comment type="catalytic activity">
    <reaction evidence="6">
        <text>N-terminal N-formyl-L-methionyl-[peptide] + H2O = N-terminal L-methionyl-[peptide] + formate</text>
        <dbReference type="Rhea" id="RHEA:24420"/>
        <dbReference type="Rhea" id="RHEA-COMP:10639"/>
        <dbReference type="Rhea" id="RHEA-COMP:10640"/>
        <dbReference type="ChEBI" id="CHEBI:15377"/>
        <dbReference type="ChEBI" id="CHEBI:15740"/>
        <dbReference type="ChEBI" id="CHEBI:49298"/>
        <dbReference type="ChEBI" id="CHEBI:64731"/>
        <dbReference type="EC" id="3.5.1.88"/>
    </reaction>
</comment>
<keyword evidence="2 6" id="KW-0479">Metal-binding</keyword>